<evidence type="ECO:0000313" key="3">
    <source>
        <dbReference type="Proteomes" id="UP000236197"/>
    </source>
</evidence>
<dbReference type="Pfam" id="PF09509">
    <property type="entry name" value="Hypoth_Ymh"/>
    <property type="match status" value="1"/>
</dbReference>
<gene>
    <name evidence="2" type="ORF">C2L71_06375</name>
</gene>
<keyword evidence="2" id="KW-0255">Endonuclease</keyword>
<accession>A0A2K2UBX9</accession>
<sequence length="247" mass="28153">MVDYSIEWVVKQLDEFIELTKGRYKGSPEDMGVWWSVSGDSDSIKAQLPVVERIFDRFVPGWNNPPILYNLDEPTEQLWGRHRDLALRVKTFVEREQEIRCYLGDGAPNISASNLHPWVWSGAASLWQSGHFRSAVEDAAKKVNAETQNKLHRRDVSETRLFNEAFSEDPAVPGKPRLRRMSPDGSNTYRSMQRGARALAEGIYAGIRNPFNHESPHDIDEQVALEYLAALSILARWVDESELEEAA</sequence>
<dbReference type="EMBL" id="PPEK01000006">
    <property type="protein sequence ID" value="PNV67670.1"/>
    <property type="molecule type" value="Genomic_DNA"/>
</dbReference>
<dbReference type="Proteomes" id="UP000236197">
    <property type="component" value="Unassembled WGS sequence"/>
</dbReference>
<keyword evidence="3" id="KW-1185">Reference proteome</keyword>
<dbReference type="AlphaFoldDB" id="A0A2K2UBX9"/>
<reference evidence="3" key="1">
    <citation type="submission" date="2018-01" db="EMBL/GenBank/DDBJ databases">
        <title>Rubneribacter badeniensis gen. nov., sp. nov., and Colonibacter rubneri, gen. nov., sp. nov., WGS of new members of the Eggerthellaceae.</title>
        <authorList>
            <person name="Danylec N."/>
            <person name="Stoll D.A."/>
            <person name="Doetsch A."/>
            <person name="Kulling S.E."/>
            <person name="Huch M."/>
        </authorList>
    </citation>
    <scope>NUCLEOTIDE SEQUENCE [LARGE SCALE GENOMIC DNA]</scope>
    <source>
        <strain evidence="3">ResAG-96</strain>
    </source>
</reference>
<dbReference type="RefSeq" id="WP_103264955.1">
    <property type="nucleotide sequence ID" value="NZ_CABMLE010000006.1"/>
</dbReference>
<name>A0A2K2UBX9_9ACTN</name>
<keyword evidence="2" id="KW-0378">Hydrolase</keyword>
<dbReference type="InterPro" id="IPR012654">
    <property type="entry name" value="CHP02391"/>
</dbReference>
<feature type="domain" description="Conserved hypothetical protein CHP02391" evidence="1">
    <location>
        <begin position="114"/>
        <end position="238"/>
    </location>
</feature>
<proteinExistence type="predicted"/>
<keyword evidence="2" id="KW-0540">Nuclease</keyword>
<organism evidence="2 3">
    <name type="scientific">Enteroscipio rubneri</name>
    <dbReference type="NCBI Taxonomy" id="2070686"/>
    <lineage>
        <taxon>Bacteria</taxon>
        <taxon>Bacillati</taxon>
        <taxon>Actinomycetota</taxon>
        <taxon>Coriobacteriia</taxon>
        <taxon>Eggerthellales</taxon>
        <taxon>Eggerthellaceae</taxon>
        <taxon>Enteroscipio</taxon>
    </lineage>
</organism>
<dbReference type="GO" id="GO:0004519">
    <property type="term" value="F:endonuclease activity"/>
    <property type="evidence" value="ECO:0007669"/>
    <property type="project" value="UniProtKB-KW"/>
</dbReference>
<evidence type="ECO:0000259" key="1">
    <source>
        <dbReference type="Pfam" id="PF09509"/>
    </source>
</evidence>
<comment type="caution">
    <text evidence="2">The sequence shown here is derived from an EMBL/GenBank/DDBJ whole genome shotgun (WGS) entry which is preliminary data.</text>
</comment>
<dbReference type="OrthoDB" id="3189478at2"/>
<evidence type="ECO:0000313" key="2">
    <source>
        <dbReference type="EMBL" id="PNV67670.1"/>
    </source>
</evidence>
<protein>
    <submittedName>
        <fullName evidence="2">Restriction endonuclease</fullName>
    </submittedName>
</protein>